<dbReference type="HAMAP" id="MF_01365_A">
    <property type="entry name" value="Ribosomal_uL6_A"/>
    <property type="match status" value="1"/>
</dbReference>
<organism evidence="7">
    <name type="scientific">uncultured euryarchaeote Rifle_16ft_4_minimus_309</name>
    <dbReference type="NCBI Taxonomy" id="1665192"/>
    <lineage>
        <taxon>Archaea</taxon>
        <taxon>Methanobacteriati</taxon>
        <taxon>Methanobacteriota</taxon>
        <taxon>environmental samples</taxon>
    </lineage>
</organism>
<protein>
    <recommendedName>
        <fullName evidence="5">Large ribosomal subunit protein uL6</fullName>
    </recommendedName>
</protein>
<dbReference type="FunFam" id="3.90.930.12:FF:000008">
    <property type="entry name" value="50S ribosomal protein L6"/>
    <property type="match status" value="1"/>
</dbReference>
<dbReference type="SUPFAM" id="SSF56053">
    <property type="entry name" value="Ribosomal protein L6"/>
    <property type="match status" value="2"/>
</dbReference>
<dbReference type="EMBL" id="KT006986">
    <property type="protein sequence ID" value="AKQ01973.1"/>
    <property type="molecule type" value="Genomic_DNA"/>
</dbReference>
<dbReference type="PANTHER" id="PTHR11655:SF16">
    <property type="entry name" value="60S RIBOSOMAL PROTEIN L9"/>
    <property type="match status" value="1"/>
</dbReference>
<dbReference type="PANTHER" id="PTHR11655">
    <property type="entry name" value="60S/50S RIBOSOMAL PROTEIN L6/L9"/>
    <property type="match status" value="1"/>
</dbReference>
<dbReference type="InterPro" id="IPR036789">
    <property type="entry name" value="Ribosomal_uL6-like_a/b-dom_sf"/>
</dbReference>
<dbReference type="GO" id="GO:0002181">
    <property type="term" value="P:cytoplasmic translation"/>
    <property type="evidence" value="ECO:0007669"/>
    <property type="project" value="TreeGrafter"/>
</dbReference>
<evidence type="ECO:0000256" key="2">
    <source>
        <dbReference type="ARBA" id="ARBA00022884"/>
    </source>
</evidence>
<gene>
    <name evidence="5" type="primary">rpl6</name>
</gene>
<evidence type="ECO:0000313" key="7">
    <source>
        <dbReference type="EMBL" id="AKQ01973.1"/>
    </source>
</evidence>
<dbReference type="InterPro" id="IPR002359">
    <property type="entry name" value="Ribosomal_uL6_CS2"/>
</dbReference>
<dbReference type="GO" id="GO:0003735">
    <property type="term" value="F:structural constituent of ribosome"/>
    <property type="evidence" value="ECO:0007669"/>
    <property type="project" value="UniProtKB-UniRule"/>
</dbReference>
<keyword evidence="1 5" id="KW-0699">rRNA-binding</keyword>
<evidence type="ECO:0000256" key="5">
    <source>
        <dbReference type="HAMAP-Rule" id="MF_01365"/>
    </source>
</evidence>
<keyword evidence="2 5" id="KW-0694">RNA-binding</keyword>
<dbReference type="InterPro" id="IPR020040">
    <property type="entry name" value="Ribosomal_uL6_a/b-dom"/>
</dbReference>
<proteinExistence type="inferred from homology"/>
<sequence length="182" mass="20125">MPVTGLMEQAIEIPAGVQVRREGAYVVVSAKGHTLKRQLSHPRVGVSVEGKEIRVRCEFPRRKDGALVGTFTAHLRNMIVGVTEGFTYEMKIVYSHFPVKASVKGAEFVIENFLGEKFPRRTRIVGETKVDVKGDQVVLTGPDLEAVSQTAANIELATRIRGFDPRVFQDGIYITKKAGEEV</sequence>
<dbReference type="InterPro" id="IPR019907">
    <property type="entry name" value="Ribosomal_uL6_arc"/>
</dbReference>
<evidence type="ECO:0000259" key="6">
    <source>
        <dbReference type="Pfam" id="PF00347"/>
    </source>
</evidence>
<feature type="domain" description="Large ribosomal subunit protein uL6 alpha-beta" evidence="6">
    <location>
        <begin position="13"/>
        <end position="85"/>
    </location>
</feature>
<dbReference type="AlphaFoldDB" id="A0A0H4T2V4"/>
<evidence type="ECO:0000256" key="1">
    <source>
        <dbReference type="ARBA" id="ARBA00022730"/>
    </source>
</evidence>
<dbReference type="PIRSF" id="PIRSF002162">
    <property type="entry name" value="Ribosomal_L6"/>
    <property type="match status" value="1"/>
</dbReference>
<comment type="subunit">
    <text evidence="5">Part of the 50S ribosomal subunit.</text>
</comment>
<evidence type="ECO:0000256" key="4">
    <source>
        <dbReference type="ARBA" id="ARBA00023274"/>
    </source>
</evidence>
<dbReference type="NCBIfam" id="NF004037">
    <property type="entry name" value="PRK05518.1"/>
    <property type="match status" value="1"/>
</dbReference>
<accession>A0A0H4T2V4</accession>
<keyword evidence="4 5" id="KW-0687">Ribonucleoprotein</keyword>
<dbReference type="GO" id="GO:0022625">
    <property type="term" value="C:cytosolic large ribosomal subunit"/>
    <property type="evidence" value="ECO:0007669"/>
    <property type="project" value="UniProtKB-UniRule"/>
</dbReference>
<dbReference type="InterPro" id="IPR000702">
    <property type="entry name" value="Ribosomal_uL6-like"/>
</dbReference>
<name>A0A0H4T2V4_9EURY</name>
<keyword evidence="3 5" id="KW-0689">Ribosomal protein</keyword>
<dbReference type="PROSITE" id="PS00700">
    <property type="entry name" value="RIBOSOMAL_L6_2"/>
    <property type="match status" value="1"/>
</dbReference>
<dbReference type="GO" id="GO:0019843">
    <property type="term" value="F:rRNA binding"/>
    <property type="evidence" value="ECO:0007669"/>
    <property type="project" value="UniProtKB-UniRule"/>
</dbReference>
<evidence type="ECO:0000256" key="3">
    <source>
        <dbReference type="ARBA" id="ARBA00022980"/>
    </source>
</evidence>
<feature type="domain" description="Large ribosomal subunit protein uL6 alpha-beta" evidence="6">
    <location>
        <begin position="97"/>
        <end position="171"/>
    </location>
</feature>
<dbReference type="NCBIfam" id="TIGR03653">
    <property type="entry name" value="uL6_arch"/>
    <property type="match status" value="1"/>
</dbReference>
<dbReference type="Gene3D" id="3.90.930.12">
    <property type="entry name" value="Ribosomal protein L6, alpha-beta domain"/>
    <property type="match status" value="2"/>
</dbReference>
<comment type="function">
    <text evidence="5">This protein binds to the 23S rRNA, and is important in its secondary structure. It is located near the subunit interface in the base of the L7/L12 stalk, and near the tRNA binding site of the peptidyltransferase center.</text>
</comment>
<comment type="similarity">
    <text evidence="5">Belongs to the universal ribosomal protein uL6 family.</text>
</comment>
<dbReference type="Pfam" id="PF00347">
    <property type="entry name" value="Ribosomal_L6"/>
    <property type="match status" value="2"/>
</dbReference>
<reference evidence="7" key="1">
    <citation type="journal article" date="2015" name="ISME J.">
        <title>Aquifer environment selects for microbial species cohorts in sediment and groundwater.</title>
        <authorList>
            <person name="Hug L.A."/>
            <person name="Thomas B.C."/>
            <person name="Brown C.T."/>
            <person name="Frischkorn K.R."/>
            <person name="Williams K.H."/>
            <person name="Tringe S.G."/>
            <person name="Banfield J.F."/>
        </authorList>
    </citation>
    <scope>NUCLEOTIDE SEQUENCE</scope>
</reference>